<evidence type="ECO:0000313" key="1">
    <source>
        <dbReference type="EMBL" id="KAK7336108.1"/>
    </source>
</evidence>
<dbReference type="EMBL" id="JAYMYQ010000004">
    <property type="protein sequence ID" value="KAK7336108.1"/>
    <property type="molecule type" value="Genomic_DNA"/>
</dbReference>
<comment type="caution">
    <text evidence="1">The sequence shown here is derived from an EMBL/GenBank/DDBJ whole genome shotgun (WGS) entry which is preliminary data.</text>
</comment>
<gene>
    <name evidence="1" type="ORF">VNO77_16639</name>
</gene>
<evidence type="ECO:0000313" key="2">
    <source>
        <dbReference type="Proteomes" id="UP001367508"/>
    </source>
</evidence>
<proteinExistence type="predicted"/>
<accession>A0AAN9QLW2</accession>
<dbReference type="Proteomes" id="UP001367508">
    <property type="component" value="Unassembled WGS sequence"/>
</dbReference>
<name>A0AAN9QLW2_CANGL</name>
<keyword evidence="2" id="KW-1185">Reference proteome</keyword>
<sequence>MTVPRSYIPEGILSMEDMVPSCHCLVSDAFNHKGISYILSIECPVEIFDIEDIVKGKLNLEKESLVLLSHGLVAIERCFFLSFPGLVAIGLPWPVDAAKNMVGAENEAQNRLTSTTCRPKEWNDFIHCRPKEWNDFIHY</sequence>
<dbReference type="AlphaFoldDB" id="A0AAN9QLW2"/>
<organism evidence="1 2">
    <name type="scientific">Canavalia gladiata</name>
    <name type="common">Sword bean</name>
    <name type="synonym">Dolichos gladiatus</name>
    <dbReference type="NCBI Taxonomy" id="3824"/>
    <lineage>
        <taxon>Eukaryota</taxon>
        <taxon>Viridiplantae</taxon>
        <taxon>Streptophyta</taxon>
        <taxon>Embryophyta</taxon>
        <taxon>Tracheophyta</taxon>
        <taxon>Spermatophyta</taxon>
        <taxon>Magnoliopsida</taxon>
        <taxon>eudicotyledons</taxon>
        <taxon>Gunneridae</taxon>
        <taxon>Pentapetalae</taxon>
        <taxon>rosids</taxon>
        <taxon>fabids</taxon>
        <taxon>Fabales</taxon>
        <taxon>Fabaceae</taxon>
        <taxon>Papilionoideae</taxon>
        <taxon>50 kb inversion clade</taxon>
        <taxon>NPAAA clade</taxon>
        <taxon>indigoferoid/millettioid clade</taxon>
        <taxon>Phaseoleae</taxon>
        <taxon>Canavalia</taxon>
    </lineage>
</organism>
<protein>
    <submittedName>
        <fullName evidence="1">Uncharacterized protein</fullName>
    </submittedName>
</protein>
<reference evidence="1 2" key="1">
    <citation type="submission" date="2024-01" db="EMBL/GenBank/DDBJ databases">
        <title>The genomes of 5 underutilized Papilionoideae crops provide insights into root nodulation and disease resistanc.</title>
        <authorList>
            <person name="Jiang F."/>
        </authorList>
    </citation>
    <scope>NUCLEOTIDE SEQUENCE [LARGE SCALE GENOMIC DNA]</scope>
    <source>
        <strain evidence="1">LVBAO_FW01</strain>
        <tissue evidence="1">Leaves</tissue>
    </source>
</reference>